<evidence type="ECO:0008006" key="3">
    <source>
        <dbReference type="Google" id="ProtNLM"/>
    </source>
</evidence>
<dbReference type="OrthoDB" id="6389032at2"/>
<dbReference type="RefSeq" id="WP_077313892.1">
    <property type="nucleotide sequence ID" value="NZ_AP024887.1"/>
</dbReference>
<gene>
    <name evidence="1" type="ORF">VPAL9027_01546</name>
</gene>
<dbReference type="AlphaFoldDB" id="A0A1R4B3S8"/>
<organism evidence="1 2">
    <name type="scientific">Vibrio palustris</name>
    <dbReference type="NCBI Taxonomy" id="1918946"/>
    <lineage>
        <taxon>Bacteria</taxon>
        <taxon>Pseudomonadati</taxon>
        <taxon>Pseudomonadota</taxon>
        <taxon>Gammaproteobacteria</taxon>
        <taxon>Vibrionales</taxon>
        <taxon>Vibrionaceae</taxon>
        <taxon>Vibrio</taxon>
    </lineage>
</organism>
<reference evidence="1 2" key="1">
    <citation type="submission" date="2017-02" db="EMBL/GenBank/DDBJ databases">
        <authorList>
            <person name="Peterson S.W."/>
        </authorList>
    </citation>
    <scope>NUCLEOTIDE SEQUENCE [LARGE SCALE GENOMIC DNA]</scope>
    <source>
        <strain evidence="1 2">CECT 9027</strain>
    </source>
</reference>
<protein>
    <recommendedName>
        <fullName evidence="3">DUF3630 domain-containing protein</fullName>
    </recommendedName>
</protein>
<keyword evidence="2" id="KW-1185">Reference proteome</keyword>
<evidence type="ECO:0000313" key="2">
    <source>
        <dbReference type="Proteomes" id="UP000189475"/>
    </source>
</evidence>
<evidence type="ECO:0000313" key="1">
    <source>
        <dbReference type="EMBL" id="SJL83578.1"/>
    </source>
</evidence>
<accession>A0A1R4B3S8</accession>
<sequence>MANFTVNTDALPQGKLLILSPAWDFDSFPELGNTLISMLSASVKERQMDADLHTWLIDFEGTDLLLRAEHYSESIWLETLSNDEGQDVLRFIATLLPSPERSST</sequence>
<dbReference type="InterPro" id="IPR022080">
    <property type="entry name" value="DUF3630"/>
</dbReference>
<proteinExistence type="predicted"/>
<dbReference type="EMBL" id="FUFT01000003">
    <property type="protein sequence ID" value="SJL83578.1"/>
    <property type="molecule type" value="Genomic_DNA"/>
</dbReference>
<name>A0A1R4B3S8_9VIBR</name>
<dbReference type="Proteomes" id="UP000189475">
    <property type="component" value="Unassembled WGS sequence"/>
</dbReference>
<dbReference type="Pfam" id="PF12305">
    <property type="entry name" value="DUF3630"/>
    <property type="match status" value="1"/>
</dbReference>